<evidence type="ECO:0000256" key="1">
    <source>
        <dbReference type="ARBA" id="ARBA00004141"/>
    </source>
</evidence>
<dbReference type="SMART" id="SM00179">
    <property type="entry name" value="EGF_CA"/>
    <property type="match status" value="1"/>
</dbReference>
<dbReference type="InParanoid" id="E4WRS5"/>
<feature type="transmembrane region" description="Helical" evidence="10">
    <location>
        <begin position="1344"/>
        <end position="1365"/>
    </location>
</feature>
<dbReference type="InterPro" id="IPR013122">
    <property type="entry name" value="PKD1_2_channel"/>
</dbReference>
<evidence type="ECO:0000259" key="11">
    <source>
        <dbReference type="PROSITE" id="PS50026"/>
    </source>
</evidence>
<dbReference type="InterPro" id="IPR000152">
    <property type="entry name" value="EGF-type_Asp/Asn_hydroxyl_site"/>
</dbReference>
<evidence type="ECO:0000313" key="12">
    <source>
        <dbReference type="EMBL" id="CBY20457.1"/>
    </source>
</evidence>
<evidence type="ECO:0000256" key="7">
    <source>
        <dbReference type="ARBA" id="ARBA00023136"/>
    </source>
</evidence>
<feature type="transmembrane region" description="Helical" evidence="10">
    <location>
        <begin position="1258"/>
        <end position="1275"/>
    </location>
</feature>
<dbReference type="SUPFAM" id="SSF57184">
    <property type="entry name" value="Growth factor receptor domain"/>
    <property type="match status" value="3"/>
</dbReference>
<comment type="caution">
    <text evidence="9">Lacks conserved residue(s) required for the propagation of feature annotation.</text>
</comment>
<accession>E4WRS5</accession>
<feature type="transmembrane region" description="Helical" evidence="10">
    <location>
        <begin position="1773"/>
        <end position="1798"/>
    </location>
</feature>
<keyword evidence="7 10" id="KW-0472">Membrane</keyword>
<evidence type="ECO:0000313" key="13">
    <source>
        <dbReference type="Proteomes" id="UP000001307"/>
    </source>
</evidence>
<feature type="transmembrane region" description="Helical" evidence="10">
    <location>
        <begin position="1464"/>
        <end position="1481"/>
    </location>
</feature>
<dbReference type="PROSITE" id="PS01187">
    <property type="entry name" value="EGF_CA"/>
    <property type="match status" value="1"/>
</dbReference>
<comment type="similarity">
    <text evidence="2">Belongs to the polycystin family.</text>
</comment>
<evidence type="ECO:0000256" key="3">
    <source>
        <dbReference type="ARBA" id="ARBA00022536"/>
    </source>
</evidence>
<dbReference type="OrthoDB" id="413581at2759"/>
<dbReference type="PROSITE" id="PS00010">
    <property type="entry name" value="ASX_HYDROXYL"/>
    <property type="match status" value="1"/>
</dbReference>
<dbReference type="Gene3D" id="2.10.25.10">
    <property type="entry name" value="Laminin"/>
    <property type="match status" value="1"/>
</dbReference>
<dbReference type="PROSITE" id="PS50026">
    <property type="entry name" value="EGF_3"/>
    <property type="match status" value="1"/>
</dbReference>
<dbReference type="SMART" id="SM01411">
    <property type="entry name" value="Ephrin_rec_like"/>
    <property type="match status" value="8"/>
</dbReference>
<dbReference type="InterPro" id="IPR051223">
    <property type="entry name" value="Polycystin"/>
</dbReference>
<dbReference type="PROSITE" id="PS01186">
    <property type="entry name" value="EGF_2"/>
    <property type="match status" value="1"/>
</dbReference>
<dbReference type="FunFam" id="2.10.25.10:FF:000119">
    <property type="entry name" value="vitamin K-dependent protein S"/>
    <property type="match status" value="1"/>
</dbReference>
<dbReference type="Pfam" id="PF07645">
    <property type="entry name" value="EGF_CA"/>
    <property type="match status" value="1"/>
</dbReference>
<sequence length="1973" mass="219125">MGSSSCDACQLGFFCTKDGVGSYPCPAGTRQIIDSYNNFVCVDCVAGTFNPTTGISDEECTSCLAGHYCPSRSSASVPCSLMHYQDETGAPSCKLCEPGYFTDQVGQTSCKQCEEGFSCDSSGTIAPCPPGTYQTKDELGWHICSLCPPGQYNKEERSTSCKVCNPGYYCPEGSSSQTECLSGTVQPLPAQSNSSSCIKCSFRTYCPRGTLVEIDCIEGTFQNLVQYESQERGYDSPSSCETCPQGHMCYPGSQLPVLCEEGTYQNYRGKNFCYDCPPGLYCQRGATNGVACPSGEFVNGTVCAACQSGHYCTFKSTSMTPCPPGTYRYESHAAARSDCQSCPVGHFCPIKSTNPTKCPEGTFLPTERAESIEECKYCGEGKYCPSSENITSIEEKPCPAGTFNSNLGGQTIEDCEICPKGFFCGESCKEPVKCPSKFYSLVTGQKSFGSCKKLDNLIQCEEDHILKDCSCVRTFEGAVFADGNHTCTKIDVCSERHNICLGNAICNLNPLEWLPYCTCPVGYHLDAISKTICLDIDECANSLLNTCAHKCLNNDGSYSCECDIGFSTTDDARSCTKVVIELNDFSMDENSDGSEKNTAVVEKSEVAAKELNEKVALVLAQSETVLKEVDEVEINDMASAQDATLKVATVLESFQVVTAASHVKESADSDTFAERLMKSEIKKQYENSGANEKAIETKKLVESAVSKTLALLDTQPEGTQIGNSTDGMVFMKMGSKKLRSGAPVIISSFTLDGNHDGTVMVSKVNVFALDDDATDEPVLGLQTPDGENPLSFTVQNSKPPSLVLKKLVNNEFASIKIEILKASDFFVTIKSDVLSMIVYLNYGSPPNPEFFVHEFKLALPATTHDDVNIPALTIAKCNSVDVTGTHCAEATGEQYGLRLPKVEIENCMTNANSAKCFLFLGVMVTDLNAVEPTDVNITYTTASCQILNGDDENWDYDSCQIDPFKTTTEVTSCDCGETSADIKVSTRVFTPPSTIDFSSVFENVCMDCAMPIIQFVILMLGVWAAMCIWSRRNDEKDLTQLKLIDLRSYHNRYNLVQQDYLIVVRTSTHTTIGMKNPQTGYISFHIKSTYAASDLERFLHGAFIHRSYSLLLPDNVHFTPGSEQAFLIRSNAPLEQAHRVQLWANFEGMDISWRPESVKVYIPRSEATTGIPAFGSIKKQFEKVNQFKISGKIGLSEETEILTAPSKKLLKQLNMAPKVNMSANPITILKKNFHIENIKLAIFSYSPWEFCNRSAKTMIVHATLAVASVANMMFYQTPKTTPIEIGPIQLDPQSYLVNMYVTLLTVTTTLVFAYVFQNTLPSSLQGASGADNFNVGRSRWMRPLAYILCTFVILVSYFFTILYGLQLTKVPVKNWVGSQVIGIITDFLAGPVLIVLLKGYLSYFFGYKSKRQAKYFIHDPSGLKHDSFEVSIAKITQKPSEINDARATKAARIDKKFKKSLHQTFRSIISTLVTTAVYFILSRSFIADEKFEVDKNLRSRFRSDFKENIATVGEIWSVIDDFKAVNFANTSYDGKLLSAFERRKASDHISLRVGPARLLQTRKQGGNYAPKWVPRSIEDMKDYEKESPYLVPWISSASEVPEDYIEQIFNSVTNHRYEAELGVDLDSCELIIEELKNSAWIDNSTSFLMIEQTYFNGNINIFAQLRLTFERTPGGGYTPTLSINQFVYTHGSQSNLYFAAYCIFAIQFITKLISMLRRIYNRKLDKKLLANAIFVIMDTLMTYFFISRLLVTTEAVRIYSINPRQRPPFDQVFILQTYCSSTIALALFFNSFHVIFVLTGLNMVKIYFDVIRKIVRKSLGLACFMIPITVAFALVGMVFLNSYSARFKSFGDSVISLMVFGYLKPNDLKPIMEKGEAVSFLRIYHIGYLVVAIFAIVNFIVAVISDADSKARKCLRPADQLQYVLTMMKLKSEELTAESRKQKKYDDFISAARAAMIYNKPLSSDRRLTDILS</sequence>
<feature type="transmembrane region" description="Helical" evidence="10">
    <location>
        <begin position="1728"/>
        <end position="1746"/>
    </location>
</feature>
<dbReference type="Pfam" id="PF20519">
    <property type="entry name" value="Polycystin_dom"/>
    <property type="match status" value="1"/>
</dbReference>
<protein>
    <recommendedName>
        <fullName evidence="11">EGF-like domain-containing protein</fullName>
    </recommendedName>
</protein>
<evidence type="ECO:0000256" key="10">
    <source>
        <dbReference type="SAM" id="Phobius"/>
    </source>
</evidence>
<gene>
    <name evidence="12" type="ORF">GSOID_T00000453001</name>
</gene>
<dbReference type="InterPro" id="IPR000742">
    <property type="entry name" value="EGF"/>
</dbReference>
<dbReference type="EMBL" id="FN653015">
    <property type="protein sequence ID" value="CBY20457.1"/>
    <property type="molecule type" value="Genomic_DNA"/>
</dbReference>
<dbReference type="GO" id="GO:0050982">
    <property type="term" value="P:detection of mechanical stimulus"/>
    <property type="evidence" value="ECO:0007669"/>
    <property type="project" value="TreeGrafter"/>
</dbReference>
<dbReference type="InterPro" id="IPR046791">
    <property type="entry name" value="Polycystin_dom"/>
</dbReference>
<feature type="transmembrane region" description="Helical" evidence="10">
    <location>
        <begin position="1009"/>
        <end position="1029"/>
    </location>
</feature>
<proteinExistence type="inferred from homology"/>
<feature type="transmembrane region" description="Helical" evidence="10">
    <location>
        <begin position="1883"/>
        <end position="1904"/>
    </location>
</feature>
<dbReference type="Gene3D" id="1.10.287.70">
    <property type="match status" value="1"/>
</dbReference>
<dbReference type="InterPro" id="IPR049883">
    <property type="entry name" value="NOTCH1_EGF-like"/>
</dbReference>
<organism evidence="12">
    <name type="scientific">Oikopleura dioica</name>
    <name type="common">Tunicate</name>
    <dbReference type="NCBI Taxonomy" id="34765"/>
    <lineage>
        <taxon>Eukaryota</taxon>
        <taxon>Metazoa</taxon>
        <taxon>Chordata</taxon>
        <taxon>Tunicata</taxon>
        <taxon>Appendicularia</taxon>
        <taxon>Copelata</taxon>
        <taxon>Oikopleuridae</taxon>
        <taxon>Oikopleura</taxon>
    </lineage>
</organism>
<dbReference type="GO" id="GO:0016020">
    <property type="term" value="C:membrane"/>
    <property type="evidence" value="ECO:0007669"/>
    <property type="project" value="UniProtKB-SubCell"/>
</dbReference>
<evidence type="ECO:0000256" key="9">
    <source>
        <dbReference type="PROSITE-ProRule" id="PRU00076"/>
    </source>
</evidence>
<keyword evidence="13" id="KW-1185">Reference proteome</keyword>
<name>E4WRS5_OIKDI</name>
<feature type="transmembrane region" description="Helical" evidence="10">
    <location>
        <begin position="1696"/>
        <end position="1716"/>
    </location>
</feature>
<dbReference type="SMART" id="SM00181">
    <property type="entry name" value="EGF"/>
    <property type="match status" value="3"/>
</dbReference>
<dbReference type="PANTHER" id="PTHR10877:SF194">
    <property type="entry name" value="LOCATION OF VULVA DEFECTIVE 1"/>
    <property type="match status" value="1"/>
</dbReference>
<dbReference type="InterPro" id="IPR001881">
    <property type="entry name" value="EGF-like_Ca-bd_dom"/>
</dbReference>
<keyword evidence="6 10" id="KW-1133">Transmembrane helix</keyword>
<evidence type="ECO:0000256" key="2">
    <source>
        <dbReference type="ARBA" id="ARBA00007200"/>
    </source>
</evidence>
<reference evidence="12" key="1">
    <citation type="journal article" date="2010" name="Science">
        <title>Plasticity of animal genome architecture unmasked by rapid evolution of a pelagic tunicate.</title>
        <authorList>
            <person name="Denoeud F."/>
            <person name="Henriet S."/>
            <person name="Mungpakdee S."/>
            <person name="Aury J.M."/>
            <person name="Da Silva C."/>
            <person name="Brinkmann H."/>
            <person name="Mikhaleva J."/>
            <person name="Olsen L.C."/>
            <person name="Jubin C."/>
            <person name="Canestro C."/>
            <person name="Bouquet J.M."/>
            <person name="Danks G."/>
            <person name="Poulain J."/>
            <person name="Campsteijn C."/>
            <person name="Adamski M."/>
            <person name="Cross I."/>
            <person name="Yadetie F."/>
            <person name="Muffato M."/>
            <person name="Louis A."/>
            <person name="Butcher S."/>
            <person name="Tsagkogeorga G."/>
            <person name="Konrad A."/>
            <person name="Singh S."/>
            <person name="Jensen M.F."/>
            <person name="Cong E.H."/>
            <person name="Eikeseth-Otteraa H."/>
            <person name="Noel B."/>
            <person name="Anthouard V."/>
            <person name="Porcel B.M."/>
            <person name="Kachouri-Lafond R."/>
            <person name="Nishino A."/>
            <person name="Ugolini M."/>
            <person name="Chourrout P."/>
            <person name="Nishida H."/>
            <person name="Aasland R."/>
            <person name="Huzurbazar S."/>
            <person name="Westhof E."/>
            <person name="Delsuc F."/>
            <person name="Lehrach H."/>
            <person name="Reinhardt R."/>
            <person name="Weissenbach J."/>
            <person name="Roy S.W."/>
            <person name="Artiguenave F."/>
            <person name="Postlethwait J.H."/>
            <person name="Manak J.R."/>
            <person name="Thompson E.M."/>
            <person name="Jaillon O."/>
            <person name="Du Pasquier L."/>
            <person name="Boudinot P."/>
            <person name="Liberles D.A."/>
            <person name="Volff J.N."/>
            <person name="Philippe H."/>
            <person name="Lenhard B."/>
            <person name="Roest Crollius H."/>
            <person name="Wincker P."/>
            <person name="Chourrout D."/>
        </authorList>
    </citation>
    <scope>NUCLEOTIDE SEQUENCE [LARGE SCALE GENOMIC DNA]</scope>
</reference>
<keyword evidence="3 9" id="KW-0245">EGF-like domain</keyword>
<dbReference type="GO" id="GO:0005509">
    <property type="term" value="F:calcium ion binding"/>
    <property type="evidence" value="ECO:0007669"/>
    <property type="project" value="InterPro"/>
</dbReference>
<feature type="transmembrane region" description="Helical" evidence="10">
    <location>
        <begin position="1295"/>
        <end position="1316"/>
    </location>
</feature>
<dbReference type="SUPFAM" id="SSF57196">
    <property type="entry name" value="EGF/Laminin"/>
    <property type="match status" value="1"/>
</dbReference>
<dbReference type="GO" id="GO:0005262">
    <property type="term" value="F:calcium channel activity"/>
    <property type="evidence" value="ECO:0007669"/>
    <property type="project" value="TreeGrafter"/>
</dbReference>
<dbReference type="InterPro" id="IPR009030">
    <property type="entry name" value="Growth_fac_rcpt_cys_sf"/>
</dbReference>
<dbReference type="Pfam" id="PF08016">
    <property type="entry name" value="PKD_channel"/>
    <property type="match status" value="1"/>
</dbReference>
<evidence type="ECO:0000256" key="4">
    <source>
        <dbReference type="ARBA" id="ARBA00022692"/>
    </source>
</evidence>
<dbReference type="Proteomes" id="UP000001307">
    <property type="component" value="Unassembled WGS sequence"/>
</dbReference>
<dbReference type="Gene3D" id="2.10.50.10">
    <property type="entry name" value="Tumor Necrosis Factor Receptor, subunit A, domain 2"/>
    <property type="match status" value="3"/>
</dbReference>
<feature type="transmembrane region" description="Helical" evidence="10">
    <location>
        <begin position="1819"/>
        <end position="1839"/>
    </location>
</feature>
<keyword evidence="4 10" id="KW-0812">Transmembrane</keyword>
<feature type="transmembrane region" description="Helical" evidence="10">
    <location>
        <begin position="1377"/>
        <end position="1401"/>
    </location>
</feature>
<dbReference type="PANTHER" id="PTHR10877">
    <property type="entry name" value="POLYCYSTIN FAMILY MEMBER"/>
    <property type="match status" value="1"/>
</dbReference>
<keyword evidence="8 9" id="KW-1015">Disulfide bond</keyword>
<feature type="domain" description="EGF-like" evidence="11">
    <location>
        <begin position="489"/>
        <end position="529"/>
    </location>
</feature>
<evidence type="ECO:0000256" key="6">
    <source>
        <dbReference type="ARBA" id="ARBA00022989"/>
    </source>
</evidence>
<keyword evidence="5" id="KW-0677">Repeat</keyword>
<feature type="disulfide bond" evidence="9">
    <location>
        <begin position="500"/>
        <end position="517"/>
    </location>
</feature>
<evidence type="ECO:0000256" key="5">
    <source>
        <dbReference type="ARBA" id="ARBA00022737"/>
    </source>
</evidence>
<dbReference type="CDD" id="cd00054">
    <property type="entry name" value="EGF_CA"/>
    <property type="match status" value="1"/>
</dbReference>
<dbReference type="InterPro" id="IPR018097">
    <property type="entry name" value="EGF_Ca-bd_CS"/>
</dbReference>
<comment type="subcellular location">
    <subcellularLocation>
        <location evidence="1">Membrane</location>
        <topology evidence="1">Multi-pass membrane protein</topology>
    </subcellularLocation>
</comment>
<evidence type="ECO:0000256" key="8">
    <source>
        <dbReference type="ARBA" id="ARBA00023157"/>
    </source>
</evidence>